<dbReference type="AlphaFoldDB" id="A0AAD6J5T7"/>
<evidence type="ECO:0000256" key="1">
    <source>
        <dbReference type="SAM" id="SignalP"/>
    </source>
</evidence>
<proteinExistence type="predicted"/>
<keyword evidence="1" id="KW-0732">Signal</keyword>
<name>A0AAD6J5T7_DREDA</name>
<dbReference type="EMBL" id="JAQGDS010000003">
    <property type="protein sequence ID" value="KAJ6262617.1"/>
    <property type="molecule type" value="Genomic_DNA"/>
</dbReference>
<feature type="chain" id="PRO_5041965954" evidence="1">
    <location>
        <begin position="21"/>
        <end position="153"/>
    </location>
</feature>
<evidence type="ECO:0000313" key="3">
    <source>
        <dbReference type="Proteomes" id="UP001221413"/>
    </source>
</evidence>
<reference evidence="2" key="1">
    <citation type="submission" date="2023-01" db="EMBL/GenBank/DDBJ databases">
        <title>The chitinases involved in constricting ring structure development in the nematode-trapping fungus Drechslerella dactyloides.</title>
        <authorList>
            <person name="Wang R."/>
            <person name="Zhang L."/>
            <person name="Tang P."/>
            <person name="Li S."/>
            <person name="Liang L."/>
        </authorList>
    </citation>
    <scope>NUCLEOTIDE SEQUENCE</scope>
    <source>
        <strain evidence="2">YMF1.00031</strain>
    </source>
</reference>
<keyword evidence="3" id="KW-1185">Reference proteome</keyword>
<comment type="caution">
    <text evidence="2">The sequence shown here is derived from an EMBL/GenBank/DDBJ whole genome shotgun (WGS) entry which is preliminary data.</text>
</comment>
<feature type="signal peptide" evidence="1">
    <location>
        <begin position="1"/>
        <end position="20"/>
    </location>
</feature>
<evidence type="ECO:0000313" key="2">
    <source>
        <dbReference type="EMBL" id="KAJ6262617.1"/>
    </source>
</evidence>
<dbReference type="Proteomes" id="UP001221413">
    <property type="component" value="Unassembled WGS sequence"/>
</dbReference>
<protein>
    <submittedName>
        <fullName evidence="2">Uncharacterized protein</fullName>
    </submittedName>
</protein>
<organism evidence="2 3">
    <name type="scientific">Drechslerella dactyloides</name>
    <name type="common">Nematode-trapping fungus</name>
    <name type="synonym">Arthrobotrys dactyloides</name>
    <dbReference type="NCBI Taxonomy" id="74499"/>
    <lineage>
        <taxon>Eukaryota</taxon>
        <taxon>Fungi</taxon>
        <taxon>Dikarya</taxon>
        <taxon>Ascomycota</taxon>
        <taxon>Pezizomycotina</taxon>
        <taxon>Orbiliomycetes</taxon>
        <taxon>Orbiliales</taxon>
        <taxon>Orbiliaceae</taxon>
        <taxon>Drechslerella</taxon>
    </lineage>
</organism>
<accession>A0AAD6J5T7</accession>
<gene>
    <name evidence="2" type="ORF">Dda_3429</name>
</gene>
<sequence length="153" mass="16466">MVAVKVAVVSALCLGGTVYAAPATVPAEVDYLSILIPGEGLPTPQELGLTNEDLTKPIPSDFLPSNGISERDNVLRKRTQCSPDHTCALSDSTACFNYLLSLNETPCEAGKINRQMCNVNGCRWIGLAENTDWARSYCRDVAYGGNSVNIELK</sequence>